<dbReference type="GO" id="GO:0031730">
    <property type="term" value="F:CCR5 chemokine receptor binding"/>
    <property type="evidence" value="ECO:0007669"/>
    <property type="project" value="TreeGrafter"/>
</dbReference>
<dbReference type="SMART" id="SM01391">
    <property type="entry name" value="Filament"/>
    <property type="match status" value="1"/>
</dbReference>
<dbReference type="PROSITE" id="PS00226">
    <property type="entry name" value="IF_ROD_1"/>
    <property type="match status" value="1"/>
</dbReference>
<dbReference type="PROSITE" id="PS51842">
    <property type="entry name" value="IF_ROD_2"/>
    <property type="match status" value="1"/>
</dbReference>
<dbReference type="GO" id="GO:0030844">
    <property type="term" value="P:positive regulation of intermediate filament depolymerization"/>
    <property type="evidence" value="ECO:0007669"/>
    <property type="project" value="TreeGrafter"/>
</dbReference>
<dbReference type="Proteomes" id="UP000765507">
    <property type="component" value="Unassembled WGS sequence"/>
</dbReference>
<keyword evidence="1 3" id="KW-0403">Intermediate filament</keyword>
<dbReference type="EMBL" id="JAHGAV010000156">
    <property type="protein sequence ID" value="KAG6930158.1"/>
    <property type="molecule type" value="Genomic_DNA"/>
</dbReference>
<dbReference type="Gene3D" id="1.20.5.170">
    <property type="match status" value="1"/>
</dbReference>
<feature type="region of interest" description="Disordered" evidence="5">
    <location>
        <begin position="847"/>
        <end position="1124"/>
    </location>
</feature>
<comment type="caution">
    <text evidence="7">The sequence shown here is derived from an EMBL/GenBank/DDBJ whole genome shotgun (WGS) entry which is preliminary data.</text>
</comment>
<feature type="compositionally biased region" description="Basic and acidic residues" evidence="5">
    <location>
        <begin position="587"/>
        <end position="599"/>
    </location>
</feature>
<evidence type="ECO:0000256" key="3">
    <source>
        <dbReference type="RuleBase" id="RU000685"/>
    </source>
</evidence>
<reference evidence="7 8" key="1">
    <citation type="journal article" date="2020" name="G3 (Bethesda)">
        <title>Draft Genome of the Common Snapping Turtle, Chelydra serpentina, a Model for Phenotypic Plasticity in Reptiles.</title>
        <authorList>
            <person name="Das D."/>
            <person name="Singh S.K."/>
            <person name="Bierstedt J."/>
            <person name="Erickson A."/>
            <person name="Galli G.L.J."/>
            <person name="Crossley D.A. 2nd"/>
            <person name="Rhen T."/>
        </authorList>
    </citation>
    <scope>NUCLEOTIDE SEQUENCE [LARGE SCALE GENOMIC DNA]</scope>
    <source>
        <strain evidence="7">KW</strain>
    </source>
</reference>
<dbReference type="InterPro" id="IPR031211">
    <property type="entry name" value="Nestin"/>
</dbReference>
<dbReference type="GO" id="GO:0019215">
    <property type="term" value="F:intermediate filament binding"/>
    <property type="evidence" value="ECO:0007669"/>
    <property type="project" value="InterPro"/>
</dbReference>
<evidence type="ECO:0000256" key="5">
    <source>
        <dbReference type="SAM" id="MobiDB-lite"/>
    </source>
</evidence>
<dbReference type="InterPro" id="IPR039008">
    <property type="entry name" value="IF_rod_dom"/>
</dbReference>
<dbReference type="FunFam" id="1.20.5.170:FF:000081">
    <property type="entry name" value="Nestin"/>
    <property type="match status" value="1"/>
</dbReference>
<keyword evidence="8" id="KW-1185">Reference proteome</keyword>
<evidence type="ECO:0000256" key="1">
    <source>
        <dbReference type="ARBA" id="ARBA00022754"/>
    </source>
</evidence>
<feature type="compositionally biased region" description="Basic and acidic residues" evidence="5">
    <location>
        <begin position="776"/>
        <end position="818"/>
    </location>
</feature>
<dbReference type="GO" id="GO:0005882">
    <property type="term" value="C:intermediate filament"/>
    <property type="evidence" value="ECO:0007669"/>
    <property type="project" value="UniProtKB-KW"/>
</dbReference>
<dbReference type="PANTHER" id="PTHR47051:SF1">
    <property type="entry name" value="NESTIN"/>
    <property type="match status" value="1"/>
</dbReference>
<evidence type="ECO:0000259" key="6">
    <source>
        <dbReference type="PROSITE" id="PS51842"/>
    </source>
</evidence>
<dbReference type="PANTHER" id="PTHR47051">
    <property type="entry name" value="NESTIN"/>
    <property type="match status" value="1"/>
</dbReference>
<dbReference type="AlphaFoldDB" id="A0A8T1SMT0"/>
<dbReference type="SUPFAM" id="SSF64593">
    <property type="entry name" value="Intermediate filament protein, coiled coil region"/>
    <property type="match status" value="2"/>
</dbReference>
<feature type="coiled-coil region" evidence="4">
    <location>
        <begin position="17"/>
        <end position="166"/>
    </location>
</feature>
<dbReference type="OrthoDB" id="8886319at2759"/>
<feature type="compositionally biased region" description="Polar residues" evidence="5">
    <location>
        <begin position="524"/>
        <end position="542"/>
    </location>
</feature>
<protein>
    <submittedName>
        <fullName evidence="7">Nestin S-like protein</fullName>
    </submittedName>
</protein>
<feature type="compositionally biased region" description="Basic and acidic residues" evidence="5">
    <location>
        <begin position="861"/>
        <end position="878"/>
    </location>
</feature>
<feature type="non-terminal residue" evidence="7">
    <location>
        <position position="1"/>
    </location>
</feature>
<feature type="coiled-coil region" evidence="4">
    <location>
        <begin position="225"/>
        <end position="291"/>
    </location>
</feature>
<feature type="compositionally biased region" description="Acidic residues" evidence="5">
    <location>
        <begin position="635"/>
        <end position="647"/>
    </location>
</feature>
<evidence type="ECO:0000313" key="8">
    <source>
        <dbReference type="Proteomes" id="UP000765507"/>
    </source>
</evidence>
<feature type="domain" description="IF rod" evidence="6">
    <location>
        <begin position="13"/>
        <end position="320"/>
    </location>
</feature>
<evidence type="ECO:0000256" key="4">
    <source>
        <dbReference type="SAM" id="Coils"/>
    </source>
</evidence>
<sequence>MEGFLAARALGEESLQMWDLNKRLEAYLARVKFLEEENELLRAEIQSAKDRPAESSWRGKYEEELSALRATLDDAFREKHVAELTRDNLSEEIQQVKSRCQKERAAQEEAKKQLALSKKELEEERRAQIWLRERATQLEKEVEVLVDVHEEEKAGLEQEMANFSRSLESFRAVPVAFQPVEVEDYSKRLSEIWRGAVETYKSEVSQLESSFCQAKENLWKAVEGNRQNQLQLQQLEKELAGLKARKGMLEESLSRQWQDQRGEAEKFQLALESLEQEKEALGVQIAHVLEERQQLMHLKMSLALEVATYRTLLEAESSRLQMPSAEYKLVNGFRDAQLEVSSSKLQAVTPDSRRLVSWAHRLSPTTFQKGESKTQLPRNQIDSPKLQAATALPKSDGPVAREFQKINSVLQSPLLKSAQAARDTAAPGHPVPITLGSSHAGETIQAADAEMVAPSFSREPFERPGSVRSALLEPRPSGRSDSDSERRSPAAEGGDPTASQVEAEPHFEEETRETDMQAFPDVKSSAQQDGEESQSGLGPSTKQNEESVPDSLATEGRPEIETREEVRSWEQNESQEEETPRSLSADMCKETDAVCKSTERGSPLQEGGLALSGTEGKSWEAGISGHSHLPAAEGNVEEFDRGEEDLEVVSTEALHLSEDEDGRELWSPSRENGEDNFQAEMLESEFLQAEIQATHAFPMESHPALVVESPQEQHLGGAEQEKFEQQEMSLHETDATVGEDGRKELFSDRELLSTNEAIFGSETVSKAQENILGDETLDRTRGDSEGHKGKLEVETLGHEDLNADENALRHENLKQEKDTLEEEAGDLQENGFEQDIMLAHEGLENVQSLESLGREEEVEEDCQRHLPKEQEGEGKEEAAGYPETGEAADIALKEPAWADTLMTSTGGTENEREQLKGSLGAEVDEIVGDDEDDDAGHFIGSEHPIPHDEAEQEASPGTELMEEDPCSSEREHKDTQSQPAPQLGDAPCHEISDELTGVLEEPWEKVDDVGEAGEELCEEPKRPENINTASQAPGDSSESEDSLGSLEDVSPNASQKMEGMEEELESGKRIMLEETLPDSTPLRFYEKEVLAEAMSNQQPPVSDDGGDSPPACKSPEVSPDDVEQ</sequence>
<dbReference type="InterPro" id="IPR018039">
    <property type="entry name" value="IF_conserved"/>
</dbReference>
<comment type="similarity">
    <text evidence="3">Belongs to the intermediate filament family.</text>
</comment>
<evidence type="ECO:0000256" key="2">
    <source>
        <dbReference type="ARBA" id="ARBA00023054"/>
    </source>
</evidence>
<feature type="compositionally biased region" description="Basic and acidic residues" evidence="5">
    <location>
        <begin position="556"/>
        <end position="570"/>
    </location>
</feature>
<feature type="compositionally biased region" description="Basic and acidic residues" evidence="5">
    <location>
        <begin position="503"/>
        <end position="515"/>
    </location>
</feature>
<accession>A0A8T1SMT0</accession>
<evidence type="ECO:0000313" key="7">
    <source>
        <dbReference type="EMBL" id="KAG6930158.1"/>
    </source>
</evidence>
<gene>
    <name evidence="7" type="primary">nes.S</name>
    <name evidence="7" type="ORF">G0U57_004299</name>
</gene>
<feature type="region of interest" description="Disordered" evidence="5">
    <location>
        <begin position="457"/>
        <end position="672"/>
    </location>
</feature>
<dbReference type="Pfam" id="PF00038">
    <property type="entry name" value="Filament"/>
    <property type="match status" value="1"/>
</dbReference>
<keyword evidence="2 4" id="KW-0175">Coiled coil</keyword>
<feature type="compositionally biased region" description="Acidic residues" evidence="5">
    <location>
        <begin position="922"/>
        <end position="934"/>
    </location>
</feature>
<feature type="region of interest" description="Disordered" evidence="5">
    <location>
        <begin position="762"/>
        <end position="824"/>
    </location>
</feature>
<proteinExistence type="inferred from homology"/>
<name>A0A8T1SMT0_CHESE</name>
<dbReference type="Gene3D" id="1.20.5.1160">
    <property type="entry name" value="Vasodilator-stimulated phosphoprotein"/>
    <property type="match status" value="1"/>
</dbReference>
<feature type="compositionally biased region" description="Low complexity" evidence="5">
    <location>
        <begin position="1099"/>
        <end position="1110"/>
    </location>
</feature>
<feature type="compositionally biased region" description="Basic and acidic residues" evidence="5">
    <location>
        <begin position="476"/>
        <end position="489"/>
    </location>
</feature>
<organism evidence="7 8">
    <name type="scientific">Chelydra serpentina</name>
    <name type="common">Snapping turtle</name>
    <name type="synonym">Testudo serpentina</name>
    <dbReference type="NCBI Taxonomy" id="8475"/>
    <lineage>
        <taxon>Eukaryota</taxon>
        <taxon>Metazoa</taxon>
        <taxon>Chordata</taxon>
        <taxon>Craniata</taxon>
        <taxon>Vertebrata</taxon>
        <taxon>Euteleostomi</taxon>
        <taxon>Archelosauria</taxon>
        <taxon>Testudinata</taxon>
        <taxon>Testudines</taxon>
        <taxon>Cryptodira</taxon>
        <taxon>Durocryptodira</taxon>
        <taxon>Americhelydia</taxon>
        <taxon>Chelydroidea</taxon>
        <taxon>Chelydridae</taxon>
        <taxon>Chelydra</taxon>
    </lineage>
</organism>